<accession>A0A1U7HPU5</accession>
<protein>
    <recommendedName>
        <fullName evidence="2">DUF2281 domain-containing protein</fullName>
    </recommendedName>
</protein>
<dbReference type="STRING" id="1921803.NIES593_04160"/>
<feature type="domain" description="DUF2281" evidence="2">
    <location>
        <begin position="12"/>
        <end position="43"/>
    </location>
</feature>
<gene>
    <name evidence="3" type="ORF">NIES593_04160</name>
</gene>
<keyword evidence="4" id="KW-1185">Reference proteome</keyword>
<dbReference type="Proteomes" id="UP000186868">
    <property type="component" value="Unassembled WGS sequence"/>
</dbReference>
<evidence type="ECO:0000313" key="3">
    <source>
        <dbReference type="EMBL" id="OKH25545.1"/>
    </source>
</evidence>
<dbReference type="EMBL" id="MRCB01000003">
    <property type="protein sequence ID" value="OKH25545.1"/>
    <property type="molecule type" value="Genomic_DNA"/>
</dbReference>
<proteinExistence type="predicted"/>
<dbReference type="AlphaFoldDB" id="A0A1U7HPU5"/>
<dbReference type="RefSeq" id="WP_073598389.1">
    <property type="nucleotide sequence ID" value="NZ_MRCB01000003.1"/>
</dbReference>
<name>A0A1U7HPU5_9CYAN</name>
<dbReference type="OrthoDB" id="428699at2"/>
<evidence type="ECO:0000313" key="4">
    <source>
        <dbReference type="Proteomes" id="UP000186868"/>
    </source>
</evidence>
<comment type="caution">
    <text evidence="3">The sequence shown here is derived from an EMBL/GenBank/DDBJ whole genome shotgun (WGS) entry which is preliminary data.</text>
</comment>
<reference evidence="3 4" key="1">
    <citation type="submission" date="2016-11" db="EMBL/GenBank/DDBJ databases">
        <title>Draft Genome Sequences of Nine Cyanobacterial Strains from Diverse Habitats.</title>
        <authorList>
            <person name="Zhu T."/>
            <person name="Hou S."/>
            <person name="Lu X."/>
            <person name="Hess W.R."/>
        </authorList>
    </citation>
    <scope>NUCLEOTIDE SEQUENCE [LARGE SCALE GENOMIC DNA]</scope>
    <source>
        <strain evidence="3 4">NIES-593</strain>
    </source>
</reference>
<feature type="region of interest" description="Disordered" evidence="1">
    <location>
        <begin position="64"/>
        <end position="84"/>
    </location>
</feature>
<evidence type="ECO:0000256" key="1">
    <source>
        <dbReference type="SAM" id="MobiDB-lite"/>
    </source>
</evidence>
<evidence type="ECO:0000259" key="2">
    <source>
        <dbReference type="Pfam" id="PF10047"/>
    </source>
</evidence>
<dbReference type="Pfam" id="PF10047">
    <property type="entry name" value="DUF2281"/>
    <property type="match status" value="1"/>
</dbReference>
<organism evidence="3 4">
    <name type="scientific">Hydrococcus rivularis NIES-593</name>
    <dbReference type="NCBI Taxonomy" id="1921803"/>
    <lineage>
        <taxon>Bacteria</taxon>
        <taxon>Bacillati</taxon>
        <taxon>Cyanobacteriota</taxon>
        <taxon>Cyanophyceae</taxon>
        <taxon>Pleurocapsales</taxon>
        <taxon>Hydrococcaceae</taxon>
        <taxon>Hydrococcus</taxon>
    </lineage>
</organism>
<sequence>MVSTSQSTISDRIIEKLDRLSPSQQQEVLDYIEFLIYKNQPRKTIWDKIDEIVKKVPEEVWDELPPDGAQEHDHYLYGTPKRGM</sequence>
<dbReference type="InterPro" id="IPR018739">
    <property type="entry name" value="DUF2281"/>
</dbReference>